<gene>
    <name evidence="1" type="ORF">H5410_036579</name>
</gene>
<dbReference type="EMBL" id="JACXVP010000007">
    <property type="protein sequence ID" value="KAG5595347.1"/>
    <property type="molecule type" value="Genomic_DNA"/>
</dbReference>
<evidence type="ECO:0000313" key="2">
    <source>
        <dbReference type="Proteomes" id="UP000824120"/>
    </source>
</evidence>
<keyword evidence="2" id="KW-1185">Reference proteome</keyword>
<reference evidence="1 2" key="1">
    <citation type="submission" date="2020-09" db="EMBL/GenBank/DDBJ databases">
        <title>De no assembly of potato wild relative species, Solanum commersonii.</title>
        <authorList>
            <person name="Cho K."/>
        </authorList>
    </citation>
    <scope>NUCLEOTIDE SEQUENCE [LARGE SCALE GENOMIC DNA]</scope>
    <source>
        <strain evidence="1">LZ3.2</strain>
        <tissue evidence="1">Leaf</tissue>
    </source>
</reference>
<proteinExistence type="predicted"/>
<comment type="caution">
    <text evidence="1">The sequence shown here is derived from an EMBL/GenBank/DDBJ whole genome shotgun (WGS) entry which is preliminary data.</text>
</comment>
<dbReference type="Proteomes" id="UP000824120">
    <property type="component" value="Chromosome 7"/>
</dbReference>
<dbReference type="AlphaFoldDB" id="A0A9J5Y3Y3"/>
<evidence type="ECO:0000313" key="1">
    <source>
        <dbReference type="EMBL" id="KAG5595347.1"/>
    </source>
</evidence>
<organism evidence="1 2">
    <name type="scientific">Solanum commersonii</name>
    <name type="common">Commerson's wild potato</name>
    <name type="synonym">Commerson's nightshade</name>
    <dbReference type="NCBI Taxonomy" id="4109"/>
    <lineage>
        <taxon>Eukaryota</taxon>
        <taxon>Viridiplantae</taxon>
        <taxon>Streptophyta</taxon>
        <taxon>Embryophyta</taxon>
        <taxon>Tracheophyta</taxon>
        <taxon>Spermatophyta</taxon>
        <taxon>Magnoliopsida</taxon>
        <taxon>eudicotyledons</taxon>
        <taxon>Gunneridae</taxon>
        <taxon>Pentapetalae</taxon>
        <taxon>asterids</taxon>
        <taxon>lamiids</taxon>
        <taxon>Solanales</taxon>
        <taxon>Solanaceae</taxon>
        <taxon>Solanoideae</taxon>
        <taxon>Solaneae</taxon>
        <taxon>Solanum</taxon>
    </lineage>
</organism>
<sequence length="116" mass="12760">MPLNRLQPSHMLDIWPQIQLKSPKDKPNSKFKLQILSTMLTSLQRLETRKLAQLPTHVRGTREQPSAFGAKITLQLPNLTPSHVPAMCIGPASPSLPLGCNLLNCCSCPALSLQLV</sequence>
<accession>A0A9J5Y3Y3</accession>
<name>A0A9J5Y3Y3_SOLCO</name>
<protein>
    <submittedName>
        <fullName evidence="1">Uncharacterized protein</fullName>
    </submittedName>
</protein>